<dbReference type="InterPro" id="IPR036390">
    <property type="entry name" value="WH_DNA-bd_sf"/>
</dbReference>
<dbReference type="PROSITE" id="PS51077">
    <property type="entry name" value="HTH_ICLR"/>
    <property type="match status" value="1"/>
</dbReference>
<dbReference type="InterPro" id="IPR036388">
    <property type="entry name" value="WH-like_DNA-bd_sf"/>
</dbReference>
<dbReference type="PANTHER" id="PTHR30136:SF24">
    <property type="entry name" value="HTH-TYPE TRANSCRIPTIONAL REPRESSOR ALLR"/>
    <property type="match status" value="1"/>
</dbReference>
<keyword evidence="2" id="KW-0238">DNA-binding</keyword>
<proteinExistence type="predicted"/>
<dbReference type="SMART" id="SM00346">
    <property type="entry name" value="HTH_ICLR"/>
    <property type="match status" value="1"/>
</dbReference>
<evidence type="ECO:0000313" key="7">
    <source>
        <dbReference type="Proteomes" id="UP000236743"/>
    </source>
</evidence>
<dbReference type="EMBL" id="FNUY01000005">
    <property type="protein sequence ID" value="SEG39657.1"/>
    <property type="molecule type" value="Genomic_DNA"/>
</dbReference>
<dbReference type="RefSeq" id="WP_103872944.1">
    <property type="nucleotide sequence ID" value="NZ_FNUY01000005.1"/>
</dbReference>
<dbReference type="SUPFAM" id="SSF46785">
    <property type="entry name" value="Winged helix' DNA-binding domain"/>
    <property type="match status" value="1"/>
</dbReference>
<dbReference type="GO" id="GO:0003700">
    <property type="term" value="F:DNA-binding transcription factor activity"/>
    <property type="evidence" value="ECO:0007669"/>
    <property type="project" value="TreeGrafter"/>
</dbReference>
<dbReference type="PANTHER" id="PTHR30136">
    <property type="entry name" value="HELIX-TURN-HELIX TRANSCRIPTIONAL REGULATOR, ICLR FAMILY"/>
    <property type="match status" value="1"/>
</dbReference>
<dbReference type="GO" id="GO:0003677">
    <property type="term" value="F:DNA binding"/>
    <property type="evidence" value="ECO:0007669"/>
    <property type="project" value="UniProtKB-KW"/>
</dbReference>
<dbReference type="InterPro" id="IPR050707">
    <property type="entry name" value="HTH_MetabolicPath_Reg"/>
</dbReference>
<keyword evidence="1" id="KW-0805">Transcription regulation</keyword>
<feature type="domain" description="IclR-ED" evidence="5">
    <location>
        <begin position="70"/>
        <end position="257"/>
    </location>
</feature>
<dbReference type="InterPro" id="IPR014757">
    <property type="entry name" value="Tscrpt_reg_IclR_C"/>
</dbReference>
<evidence type="ECO:0000313" key="6">
    <source>
        <dbReference type="EMBL" id="SEG39657.1"/>
    </source>
</evidence>
<dbReference type="PROSITE" id="PS51078">
    <property type="entry name" value="ICLR_ED"/>
    <property type="match status" value="1"/>
</dbReference>
<feature type="domain" description="HTH iclR-type" evidence="4">
    <location>
        <begin position="14"/>
        <end position="76"/>
    </location>
</feature>
<evidence type="ECO:0000259" key="5">
    <source>
        <dbReference type="PROSITE" id="PS51078"/>
    </source>
</evidence>
<dbReference type="Pfam" id="PF01614">
    <property type="entry name" value="IclR_C"/>
    <property type="match status" value="1"/>
</dbReference>
<dbReference type="OrthoDB" id="9807558at2"/>
<sequence>MSATVDQDLSPKIVGAVANAVAILRSLVQRSEPAGVAAIARDTGVSVSTCFNILRTLAGERLVEFDDDAKTYRIGLGVLEFSLPLLGANQADLIRPELLRLSGEHKSLICLWHITDSERIMLVDRVSSARTVRVDMSHGSRLPTYVGAVGRCYAALRDPPREELKQHFDTLQWQAPPSFDAYADDVERAKQDGFAFDFGQLFIGLEIAAAVITDPTGKPRLGISGINIAGQLPRRDIERLAMDLRDSADWISEALFGVSRGVRQSERRIASGRAVPRNQERPR</sequence>
<dbReference type="Gene3D" id="1.10.10.10">
    <property type="entry name" value="Winged helix-like DNA-binding domain superfamily/Winged helix DNA-binding domain"/>
    <property type="match status" value="1"/>
</dbReference>
<dbReference type="Gene3D" id="3.30.450.40">
    <property type="match status" value="1"/>
</dbReference>
<organism evidence="6 7">
    <name type="scientific">Bosea lathyri</name>
    <dbReference type="NCBI Taxonomy" id="1036778"/>
    <lineage>
        <taxon>Bacteria</taxon>
        <taxon>Pseudomonadati</taxon>
        <taxon>Pseudomonadota</taxon>
        <taxon>Alphaproteobacteria</taxon>
        <taxon>Hyphomicrobiales</taxon>
        <taxon>Boseaceae</taxon>
        <taxon>Bosea</taxon>
    </lineage>
</organism>
<reference evidence="6 7" key="1">
    <citation type="submission" date="2016-10" db="EMBL/GenBank/DDBJ databases">
        <authorList>
            <person name="de Groot N.N."/>
        </authorList>
    </citation>
    <scope>NUCLEOTIDE SEQUENCE [LARGE SCALE GENOMIC DNA]</scope>
    <source>
        <strain evidence="6 7">DSM 26656</strain>
    </source>
</reference>
<dbReference type="InterPro" id="IPR029016">
    <property type="entry name" value="GAF-like_dom_sf"/>
</dbReference>
<dbReference type="InterPro" id="IPR005471">
    <property type="entry name" value="Tscrpt_reg_IclR_N"/>
</dbReference>
<dbReference type="Pfam" id="PF09339">
    <property type="entry name" value="HTH_IclR"/>
    <property type="match status" value="1"/>
</dbReference>
<gene>
    <name evidence="6" type="ORF">SAMN04488115_10514</name>
</gene>
<accession>A0A1H5ZVC8</accession>
<evidence type="ECO:0000256" key="1">
    <source>
        <dbReference type="ARBA" id="ARBA00023015"/>
    </source>
</evidence>
<name>A0A1H5ZVC8_9HYPH</name>
<keyword evidence="3" id="KW-0804">Transcription</keyword>
<evidence type="ECO:0000256" key="2">
    <source>
        <dbReference type="ARBA" id="ARBA00023125"/>
    </source>
</evidence>
<evidence type="ECO:0000259" key="4">
    <source>
        <dbReference type="PROSITE" id="PS51077"/>
    </source>
</evidence>
<dbReference type="AlphaFoldDB" id="A0A1H5ZVC8"/>
<dbReference type="SUPFAM" id="SSF55781">
    <property type="entry name" value="GAF domain-like"/>
    <property type="match status" value="1"/>
</dbReference>
<protein>
    <submittedName>
        <fullName evidence="6">Transcriptional regulator, IclR family</fullName>
    </submittedName>
</protein>
<evidence type="ECO:0000256" key="3">
    <source>
        <dbReference type="ARBA" id="ARBA00023163"/>
    </source>
</evidence>
<dbReference type="GO" id="GO:0045892">
    <property type="term" value="P:negative regulation of DNA-templated transcription"/>
    <property type="evidence" value="ECO:0007669"/>
    <property type="project" value="TreeGrafter"/>
</dbReference>
<keyword evidence="7" id="KW-1185">Reference proteome</keyword>
<dbReference type="Proteomes" id="UP000236743">
    <property type="component" value="Unassembled WGS sequence"/>
</dbReference>